<sequence length="541" mass="55035">MNVKAGRREWVGLAVLALASLLVSLDVFVMLLALPHLAEDLGATGTEQLWITDIYGFVLAGFLVTMGTLGDRVGRRRLLLIGAAAFGAASVVAAYSTSPGMLIAARALLGLAGATLAPSTLALISGMFADARQRALAFAIWLAAFMGGATLGPIAGGAMLEHFWWGSAFLLGVPAMLLLLVLGPMLLPEQKAVRAARLDPLSVVLSLAAILPVVYGLKEIAKSGWQPVPPAALVLGAAVAVVFARRQRRLADPLLDLRLFARRSFSTAVGGMMAATLLMGAMMLFITQHLQLVEGLTPLTAGLWMLPAVAANGAGFLVSPLLARRIRPAYLIGGGLLLSIAGLLLLTRVDTVSGPVTLVAGFALMNLGAGPLVTLSTDLVVGAAPPEKAGSAAAMSQTGGELGFALGIAVLGTIGTAVYRSELVLPEGLPETAANAARDALVGASVAAGQLDGPQAQALLDASRAAFTTGLHTVALIAAATLTVVAILIARLLRDVPPSGCQAGSEQVTGRPQGADVAAEPTGPAGTPEAEAVLTDLGPRG</sequence>
<dbReference type="PANTHER" id="PTHR42718:SF47">
    <property type="entry name" value="METHYL VIOLOGEN RESISTANCE PROTEIN SMVA"/>
    <property type="match status" value="1"/>
</dbReference>
<feature type="domain" description="Major facilitator superfamily (MFS) profile" evidence="9">
    <location>
        <begin position="12"/>
        <end position="498"/>
    </location>
</feature>
<keyword evidence="11" id="KW-1185">Reference proteome</keyword>
<dbReference type="PROSITE" id="PS50850">
    <property type="entry name" value="MFS"/>
    <property type="match status" value="1"/>
</dbReference>
<feature type="region of interest" description="Disordered" evidence="7">
    <location>
        <begin position="500"/>
        <end position="541"/>
    </location>
</feature>
<evidence type="ECO:0000313" key="11">
    <source>
        <dbReference type="Proteomes" id="UP001501578"/>
    </source>
</evidence>
<name>A0ABP4A8P9_9ACTN</name>
<dbReference type="SUPFAM" id="SSF103473">
    <property type="entry name" value="MFS general substrate transporter"/>
    <property type="match status" value="1"/>
</dbReference>
<feature type="transmembrane region" description="Helical" evidence="8">
    <location>
        <begin position="103"/>
        <end position="124"/>
    </location>
</feature>
<feature type="transmembrane region" description="Helical" evidence="8">
    <location>
        <begin position="358"/>
        <end position="381"/>
    </location>
</feature>
<evidence type="ECO:0000256" key="4">
    <source>
        <dbReference type="ARBA" id="ARBA00022692"/>
    </source>
</evidence>
<evidence type="ECO:0000256" key="1">
    <source>
        <dbReference type="ARBA" id="ARBA00004651"/>
    </source>
</evidence>
<keyword evidence="4 8" id="KW-0812">Transmembrane</keyword>
<feature type="transmembrane region" description="Helical" evidence="8">
    <location>
        <begin position="265"/>
        <end position="286"/>
    </location>
</feature>
<keyword evidence="2" id="KW-0813">Transport</keyword>
<dbReference type="Proteomes" id="UP001501578">
    <property type="component" value="Unassembled WGS sequence"/>
</dbReference>
<keyword evidence="6 8" id="KW-0472">Membrane</keyword>
<dbReference type="InterPro" id="IPR020846">
    <property type="entry name" value="MFS_dom"/>
</dbReference>
<keyword evidence="3" id="KW-1003">Cell membrane</keyword>
<feature type="transmembrane region" description="Helical" evidence="8">
    <location>
        <begin position="12"/>
        <end position="34"/>
    </location>
</feature>
<dbReference type="RefSeq" id="WP_343951188.1">
    <property type="nucleotide sequence ID" value="NZ_BAAAHQ010000017.1"/>
</dbReference>
<dbReference type="Gene3D" id="1.20.1720.10">
    <property type="entry name" value="Multidrug resistance protein D"/>
    <property type="match status" value="1"/>
</dbReference>
<proteinExistence type="predicted"/>
<evidence type="ECO:0000256" key="8">
    <source>
        <dbReference type="SAM" id="Phobius"/>
    </source>
</evidence>
<feature type="transmembrane region" description="Helical" evidence="8">
    <location>
        <begin position="227"/>
        <end position="244"/>
    </location>
</feature>
<dbReference type="InterPro" id="IPR036259">
    <property type="entry name" value="MFS_trans_sf"/>
</dbReference>
<evidence type="ECO:0000256" key="6">
    <source>
        <dbReference type="ARBA" id="ARBA00023136"/>
    </source>
</evidence>
<dbReference type="Gene3D" id="1.20.1250.20">
    <property type="entry name" value="MFS general substrate transporter like domains"/>
    <property type="match status" value="1"/>
</dbReference>
<dbReference type="InterPro" id="IPR011701">
    <property type="entry name" value="MFS"/>
</dbReference>
<gene>
    <name evidence="10" type="ORF">GCM10009560_37680</name>
</gene>
<feature type="transmembrane region" description="Helical" evidence="8">
    <location>
        <begin position="470"/>
        <end position="490"/>
    </location>
</feature>
<feature type="transmembrane region" description="Helical" evidence="8">
    <location>
        <begin position="329"/>
        <end position="346"/>
    </location>
</feature>
<accession>A0ABP4A8P9</accession>
<dbReference type="EMBL" id="BAAAHQ010000017">
    <property type="protein sequence ID" value="GAA0932197.1"/>
    <property type="molecule type" value="Genomic_DNA"/>
</dbReference>
<feature type="transmembrane region" description="Helical" evidence="8">
    <location>
        <begin position="162"/>
        <end position="186"/>
    </location>
</feature>
<evidence type="ECO:0000256" key="3">
    <source>
        <dbReference type="ARBA" id="ARBA00022475"/>
    </source>
</evidence>
<feature type="transmembrane region" description="Helical" evidence="8">
    <location>
        <begin position="54"/>
        <end position="71"/>
    </location>
</feature>
<comment type="subcellular location">
    <subcellularLocation>
        <location evidence="1">Cell membrane</location>
        <topology evidence="1">Multi-pass membrane protein</topology>
    </subcellularLocation>
</comment>
<feature type="transmembrane region" description="Helical" evidence="8">
    <location>
        <begin position="78"/>
        <end position="97"/>
    </location>
</feature>
<feature type="transmembrane region" description="Helical" evidence="8">
    <location>
        <begin position="136"/>
        <end position="156"/>
    </location>
</feature>
<feature type="transmembrane region" description="Helical" evidence="8">
    <location>
        <begin position="402"/>
        <end position="419"/>
    </location>
</feature>
<comment type="caution">
    <text evidence="10">The sequence shown here is derived from an EMBL/GenBank/DDBJ whole genome shotgun (WGS) entry which is preliminary data.</text>
</comment>
<evidence type="ECO:0000313" key="10">
    <source>
        <dbReference type="EMBL" id="GAA0932197.1"/>
    </source>
</evidence>
<evidence type="ECO:0000256" key="2">
    <source>
        <dbReference type="ARBA" id="ARBA00022448"/>
    </source>
</evidence>
<reference evidence="11" key="1">
    <citation type="journal article" date="2019" name="Int. J. Syst. Evol. Microbiol.">
        <title>The Global Catalogue of Microorganisms (GCM) 10K type strain sequencing project: providing services to taxonomists for standard genome sequencing and annotation.</title>
        <authorList>
            <consortium name="The Broad Institute Genomics Platform"/>
            <consortium name="The Broad Institute Genome Sequencing Center for Infectious Disease"/>
            <person name="Wu L."/>
            <person name="Ma J."/>
        </authorList>
    </citation>
    <scope>NUCLEOTIDE SEQUENCE [LARGE SCALE GENOMIC DNA]</scope>
    <source>
        <strain evidence="11">JCM 11136</strain>
    </source>
</reference>
<organism evidence="10 11">
    <name type="scientific">Nonomuraea longicatena</name>
    <dbReference type="NCBI Taxonomy" id="83682"/>
    <lineage>
        <taxon>Bacteria</taxon>
        <taxon>Bacillati</taxon>
        <taxon>Actinomycetota</taxon>
        <taxon>Actinomycetes</taxon>
        <taxon>Streptosporangiales</taxon>
        <taxon>Streptosporangiaceae</taxon>
        <taxon>Nonomuraea</taxon>
    </lineage>
</organism>
<protein>
    <submittedName>
        <fullName evidence="10">MFS transporter</fullName>
    </submittedName>
</protein>
<dbReference type="PANTHER" id="PTHR42718">
    <property type="entry name" value="MAJOR FACILITATOR SUPERFAMILY MULTIDRUG TRANSPORTER MFSC"/>
    <property type="match status" value="1"/>
</dbReference>
<keyword evidence="5 8" id="KW-1133">Transmembrane helix</keyword>
<evidence type="ECO:0000256" key="7">
    <source>
        <dbReference type="SAM" id="MobiDB-lite"/>
    </source>
</evidence>
<evidence type="ECO:0000256" key="5">
    <source>
        <dbReference type="ARBA" id="ARBA00022989"/>
    </source>
</evidence>
<evidence type="ECO:0000259" key="9">
    <source>
        <dbReference type="PROSITE" id="PS50850"/>
    </source>
</evidence>
<dbReference type="CDD" id="cd17321">
    <property type="entry name" value="MFS_MMR_MDR_like"/>
    <property type="match status" value="1"/>
</dbReference>
<feature type="transmembrane region" description="Helical" evidence="8">
    <location>
        <begin position="301"/>
        <end position="322"/>
    </location>
</feature>
<feature type="transmembrane region" description="Helical" evidence="8">
    <location>
        <begin position="198"/>
        <end position="215"/>
    </location>
</feature>
<dbReference type="Pfam" id="PF07690">
    <property type="entry name" value="MFS_1"/>
    <property type="match status" value="1"/>
</dbReference>